<protein>
    <submittedName>
        <fullName evidence="1">Uncharacterized protein</fullName>
    </submittedName>
</protein>
<evidence type="ECO:0000313" key="1">
    <source>
        <dbReference type="EMBL" id="MBX40800.1"/>
    </source>
</evidence>
<proteinExistence type="predicted"/>
<sequence>MISLLFEVCLVNVLVPVCVEWDQVNPPSYTLK</sequence>
<dbReference type="AlphaFoldDB" id="A0A2P2NEF1"/>
<accession>A0A2P2NEF1</accession>
<reference evidence="1" key="1">
    <citation type="submission" date="2018-02" db="EMBL/GenBank/DDBJ databases">
        <title>Rhizophora mucronata_Transcriptome.</title>
        <authorList>
            <person name="Meera S.P."/>
            <person name="Sreeshan A."/>
            <person name="Augustine A."/>
        </authorList>
    </citation>
    <scope>NUCLEOTIDE SEQUENCE</scope>
    <source>
        <tissue evidence="1">Leaf</tissue>
    </source>
</reference>
<organism evidence="1">
    <name type="scientific">Rhizophora mucronata</name>
    <name type="common">Asiatic mangrove</name>
    <dbReference type="NCBI Taxonomy" id="61149"/>
    <lineage>
        <taxon>Eukaryota</taxon>
        <taxon>Viridiplantae</taxon>
        <taxon>Streptophyta</taxon>
        <taxon>Embryophyta</taxon>
        <taxon>Tracheophyta</taxon>
        <taxon>Spermatophyta</taxon>
        <taxon>Magnoliopsida</taxon>
        <taxon>eudicotyledons</taxon>
        <taxon>Gunneridae</taxon>
        <taxon>Pentapetalae</taxon>
        <taxon>rosids</taxon>
        <taxon>fabids</taxon>
        <taxon>Malpighiales</taxon>
        <taxon>Rhizophoraceae</taxon>
        <taxon>Rhizophora</taxon>
    </lineage>
</organism>
<dbReference type="EMBL" id="GGEC01060316">
    <property type="protein sequence ID" value="MBX40800.1"/>
    <property type="molecule type" value="Transcribed_RNA"/>
</dbReference>
<name>A0A2P2NEF1_RHIMU</name>